<evidence type="ECO:0000256" key="8">
    <source>
        <dbReference type="ARBA" id="ARBA00023136"/>
    </source>
</evidence>
<dbReference type="GO" id="GO:0031902">
    <property type="term" value="C:late endosome membrane"/>
    <property type="evidence" value="ECO:0007669"/>
    <property type="project" value="TreeGrafter"/>
</dbReference>
<dbReference type="EMBL" id="JAPDFW010000115">
    <property type="protein sequence ID" value="KAJ5068428.1"/>
    <property type="molecule type" value="Genomic_DNA"/>
</dbReference>
<evidence type="ECO:0000313" key="12">
    <source>
        <dbReference type="Proteomes" id="UP001149090"/>
    </source>
</evidence>
<evidence type="ECO:0000256" key="5">
    <source>
        <dbReference type="ARBA" id="ARBA00022927"/>
    </source>
</evidence>
<organism evidence="11 12">
    <name type="scientific">Anaeramoeba ignava</name>
    <name type="common">Anaerobic marine amoeba</name>
    <dbReference type="NCBI Taxonomy" id="1746090"/>
    <lineage>
        <taxon>Eukaryota</taxon>
        <taxon>Metamonada</taxon>
        <taxon>Anaeramoebidae</taxon>
        <taxon>Anaeramoeba</taxon>
    </lineage>
</organism>
<dbReference type="Gene3D" id="1.20.58.400">
    <property type="entry name" value="t-snare proteins"/>
    <property type="match status" value="1"/>
</dbReference>
<dbReference type="CDD" id="cd15861">
    <property type="entry name" value="SNARE_SNAP25N_23N_29N_SEC9N"/>
    <property type="match status" value="1"/>
</dbReference>
<dbReference type="GO" id="GO:0031201">
    <property type="term" value="C:SNARE complex"/>
    <property type="evidence" value="ECO:0007669"/>
    <property type="project" value="InterPro"/>
</dbReference>
<dbReference type="GO" id="GO:0000149">
    <property type="term" value="F:SNARE binding"/>
    <property type="evidence" value="ECO:0007669"/>
    <property type="project" value="TreeGrafter"/>
</dbReference>
<evidence type="ECO:0000256" key="3">
    <source>
        <dbReference type="ARBA" id="ARBA00022448"/>
    </source>
</evidence>
<gene>
    <name evidence="11" type="ORF">M0811_12286</name>
</gene>
<dbReference type="GO" id="GO:0005789">
    <property type="term" value="C:endoplasmic reticulum membrane"/>
    <property type="evidence" value="ECO:0007669"/>
    <property type="project" value="TreeGrafter"/>
</dbReference>
<evidence type="ECO:0000256" key="2">
    <source>
        <dbReference type="ARBA" id="ARBA00006108"/>
    </source>
</evidence>
<evidence type="ECO:0000256" key="4">
    <source>
        <dbReference type="ARBA" id="ARBA00022692"/>
    </source>
</evidence>
<evidence type="ECO:0000256" key="9">
    <source>
        <dbReference type="SAM" id="Phobius"/>
    </source>
</evidence>
<dbReference type="SMART" id="SM00397">
    <property type="entry name" value="t_SNARE"/>
    <property type="match status" value="1"/>
</dbReference>
<dbReference type="SUPFAM" id="SSF47661">
    <property type="entry name" value="t-snare proteins"/>
    <property type="match status" value="1"/>
</dbReference>
<dbReference type="OrthoDB" id="19261at2759"/>
<evidence type="ECO:0000259" key="10">
    <source>
        <dbReference type="PROSITE" id="PS50192"/>
    </source>
</evidence>
<comment type="caution">
    <text evidence="11">The sequence shown here is derived from an EMBL/GenBank/DDBJ whole genome shotgun (WGS) entry which is preliminary data.</text>
</comment>
<evidence type="ECO:0000313" key="11">
    <source>
        <dbReference type="EMBL" id="KAJ5068428.1"/>
    </source>
</evidence>
<evidence type="ECO:0000256" key="7">
    <source>
        <dbReference type="ARBA" id="ARBA00023054"/>
    </source>
</evidence>
<keyword evidence="7" id="KW-0175">Coiled coil</keyword>
<feature type="transmembrane region" description="Helical" evidence="9">
    <location>
        <begin position="196"/>
        <end position="216"/>
    </location>
</feature>
<accession>A0A9Q0R6M8</accession>
<comment type="similarity">
    <text evidence="2">Belongs to the VTI1 family.</text>
</comment>
<dbReference type="InterPro" id="IPR038407">
    <property type="entry name" value="v-SNARE_N_sf"/>
</dbReference>
<dbReference type="GO" id="GO:0012507">
    <property type="term" value="C:ER to Golgi transport vesicle membrane"/>
    <property type="evidence" value="ECO:0007669"/>
    <property type="project" value="TreeGrafter"/>
</dbReference>
<feature type="domain" description="T-SNARE coiled-coil homology" evidence="10">
    <location>
        <begin position="124"/>
        <end position="186"/>
    </location>
</feature>
<keyword evidence="12" id="KW-1185">Reference proteome</keyword>
<dbReference type="InterPro" id="IPR010989">
    <property type="entry name" value="SNARE"/>
</dbReference>
<dbReference type="PANTHER" id="PTHR21230">
    <property type="entry name" value="VESICLE TRANSPORT V-SNARE PROTEIN VTI1-RELATED"/>
    <property type="match status" value="1"/>
</dbReference>
<dbReference type="GO" id="GO:0006886">
    <property type="term" value="P:intracellular protein transport"/>
    <property type="evidence" value="ECO:0007669"/>
    <property type="project" value="InterPro"/>
</dbReference>
<dbReference type="PANTHER" id="PTHR21230:SF79">
    <property type="entry name" value="T-SNARE COILED-COIL HOMOLOGY DOMAIN-CONTAINING PROTEIN"/>
    <property type="match status" value="1"/>
</dbReference>
<keyword evidence="8 9" id="KW-0472">Membrane</keyword>
<dbReference type="Pfam" id="PF05008">
    <property type="entry name" value="V-SNARE"/>
    <property type="match status" value="1"/>
</dbReference>
<dbReference type="PROSITE" id="PS50192">
    <property type="entry name" value="T_SNARE"/>
    <property type="match status" value="1"/>
</dbReference>
<keyword evidence="5" id="KW-0653">Protein transport</keyword>
<dbReference type="Gene3D" id="1.20.5.110">
    <property type="match status" value="1"/>
</dbReference>
<sequence>MLDEIEDYDERLTKICNEISSSINSLRSLKGRSRDQKSEEISDQLNKAKTLYRSFKAELRELPFNEKESWQKKSSQHNDTITGLINDFNYVRETAEKDELMDGRTDNTVDKEQMTPHQLLDRGLNIQDESLESTNRMKKTIAQTDQVGMNTLVTLNEQTEQIQRISEGVDKIDSNLKIADREIRLFVKRMATDKCIAVLFLLVVLGFIAVIIYAIVKKNKPQNVPNSAKDV</sequence>
<evidence type="ECO:0000256" key="6">
    <source>
        <dbReference type="ARBA" id="ARBA00022989"/>
    </source>
</evidence>
<keyword evidence="4 9" id="KW-0812">Transmembrane</keyword>
<protein>
    <recommendedName>
        <fullName evidence="10">t-SNARE coiled-coil homology domain-containing protein</fullName>
    </recommendedName>
</protein>
<proteinExistence type="inferred from homology"/>
<reference evidence="11" key="1">
    <citation type="submission" date="2022-10" db="EMBL/GenBank/DDBJ databases">
        <title>Novel sulphate-reducing endosymbionts in the free-living metamonad Anaeramoeba.</title>
        <authorList>
            <person name="Jerlstrom-Hultqvist J."/>
            <person name="Cepicka I."/>
            <person name="Gallot-Lavallee L."/>
            <person name="Salas-Leiva D."/>
            <person name="Curtis B.A."/>
            <person name="Zahonova K."/>
            <person name="Pipaliya S."/>
            <person name="Dacks J."/>
            <person name="Roger A.J."/>
        </authorList>
    </citation>
    <scope>NUCLEOTIDE SEQUENCE</scope>
    <source>
        <strain evidence="11">BMAN</strain>
    </source>
</reference>
<dbReference type="SUPFAM" id="SSF58038">
    <property type="entry name" value="SNARE fusion complex"/>
    <property type="match status" value="1"/>
</dbReference>
<dbReference type="InterPro" id="IPR007705">
    <property type="entry name" value="Vesicle_trsprt_v-SNARE_N"/>
</dbReference>
<dbReference type="OMA" id="DNGNRMM"/>
<comment type="subcellular location">
    <subcellularLocation>
        <location evidence="1">Membrane</location>
        <topology evidence="1">Single-pass type IV membrane protein</topology>
    </subcellularLocation>
</comment>
<dbReference type="GO" id="GO:0006906">
    <property type="term" value="P:vesicle fusion"/>
    <property type="evidence" value="ECO:0007669"/>
    <property type="project" value="TreeGrafter"/>
</dbReference>
<dbReference type="AlphaFoldDB" id="A0A9Q0R6M8"/>
<dbReference type="InterPro" id="IPR000727">
    <property type="entry name" value="T_SNARE_dom"/>
</dbReference>
<keyword evidence="3" id="KW-0813">Transport</keyword>
<evidence type="ECO:0000256" key="1">
    <source>
        <dbReference type="ARBA" id="ARBA00004211"/>
    </source>
</evidence>
<dbReference type="GO" id="GO:0005484">
    <property type="term" value="F:SNAP receptor activity"/>
    <property type="evidence" value="ECO:0007669"/>
    <property type="project" value="InterPro"/>
</dbReference>
<name>A0A9Q0R6M8_ANAIG</name>
<dbReference type="Proteomes" id="UP001149090">
    <property type="component" value="Unassembled WGS sequence"/>
</dbReference>
<dbReference type="InterPro" id="IPR044766">
    <property type="entry name" value="NPSN/SNAP25-like_N_SNARE"/>
</dbReference>
<keyword evidence="6 9" id="KW-1133">Transmembrane helix</keyword>
<dbReference type="GO" id="GO:0005794">
    <property type="term" value="C:Golgi apparatus"/>
    <property type="evidence" value="ECO:0007669"/>
    <property type="project" value="TreeGrafter"/>
</dbReference>